<comment type="subcellular location">
    <subcellularLocation>
        <location evidence="1">Cell membrane</location>
        <topology evidence="1">Multi-pass membrane protein</topology>
    </subcellularLocation>
</comment>
<feature type="transmembrane region" description="Helical" evidence="7">
    <location>
        <begin position="339"/>
        <end position="359"/>
    </location>
</feature>
<protein>
    <recommendedName>
        <fullName evidence="8">G-protein coupled receptors family 1 profile domain-containing protein</fullName>
    </recommendedName>
</protein>
<evidence type="ECO:0000259" key="8">
    <source>
        <dbReference type="PROSITE" id="PS50262"/>
    </source>
</evidence>
<feature type="transmembrane region" description="Helical" evidence="7">
    <location>
        <begin position="103"/>
        <end position="124"/>
    </location>
</feature>
<dbReference type="PANTHER" id="PTHR22750">
    <property type="entry name" value="G-PROTEIN COUPLED RECEPTOR"/>
    <property type="match status" value="1"/>
</dbReference>
<gene>
    <name evidence="9" type="ORF">PMEA_00001494</name>
</gene>
<dbReference type="GO" id="GO:0005886">
    <property type="term" value="C:plasma membrane"/>
    <property type="evidence" value="ECO:0007669"/>
    <property type="project" value="UniProtKB-SubCell"/>
</dbReference>
<feature type="transmembrane region" description="Helical" evidence="7">
    <location>
        <begin position="543"/>
        <end position="561"/>
    </location>
</feature>
<feature type="transmembrane region" description="Helical" evidence="7">
    <location>
        <begin position="31"/>
        <end position="51"/>
    </location>
</feature>
<keyword evidence="6" id="KW-0297">G-protein coupled receptor</keyword>
<dbReference type="Proteomes" id="UP001159428">
    <property type="component" value="Unassembled WGS sequence"/>
</dbReference>
<evidence type="ECO:0000256" key="1">
    <source>
        <dbReference type="ARBA" id="ARBA00004651"/>
    </source>
</evidence>
<evidence type="ECO:0000256" key="7">
    <source>
        <dbReference type="SAM" id="Phobius"/>
    </source>
</evidence>
<feature type="transmembrane region" description="Helical" evidence="7">
    <location>
        <begin position="232"/>
        <end position="252"/>
    </location>
</feature>
<comment type="similarity">
    <text evidence="6">Belongs to the G-protein coupled receptor 1 family.</text>
</comment>
<feature type="transmembrane region" description="Helical" evidence="7">
    <location>
        <begin position="421"/>
        <end position="444"/>
    </location>
</feature>
<keyword evidence="6" id="KW-0807">Transducer</keyword>
<dbReference type="CDD" id="cd00637">
    <property type="entry name" value="7tm_classA_rhodopsin-like"/>
    <property type="match status" value="3"/>
</dbReference>
<feature type="transmembrane region" description="Helical" evidence="7">
    <location>
        <begin position="886"/>
        <end position="906"/>
    </location>
</feature>
<feature type="transmembrane region" description="Helical" evidence="7">
    <location>
        <begin position="145"/>
        <end position="168"/>
    </location>
</feature>
<dbReference type="PROSITE" id="PS50262">
    <property type="entry name" value="G_PROTEIN_RECEP_F1_2"/>
    <property type="match status" value="5"/>
</dbReference>
<dbReference type="InterPro" id="IPR000276">
    <property type="entry name" value="GPCR_Rhodpsn"/>
</dbReference>
<name>A0AAU9WD12_9CNID</name>
<dbReference type="Pfam" id="PF00001">
    <property type="entry name" value="7tm_1"/>
    <property type="match status" value="5"/>
</dbReference>
<comment type="caution">
    <text evidence="9">The sequence shown here is derived from an EMBL/GenBank/DDBJ whole genome shotgun (WGS) entry which is preliminary data.</text>
</comment>
<organism evidence="9 10">
    <name type="scientific">Pocillopora meandrina</name>
    <dbReference type="NCBI Taxonomy" id="46732"/>
    <lineage>
        <taxon>Eukaryota</taxon>
        <taxon>Metazoa</taxon>
        <taxon>Cnidaria</taxon>
        <taxon>Anthozoa</taxon>
        <taxon>Hexacorallia</taxon>
        <taxon>Scleractinia</taxon>
        <taxon>Astrocoeniina</taxon>
        <taxon>Pocilloporidae</taxon>
        <taxon>Pocillopora</taxon>
    </lineage>
</organism>
<feature type="transmembrane region" description="Helical" evidence="7">
    <location>
        <begin position="1027"/>
        <end position="1048"/>
    </location>
</feature>
<keyword evidence="6" id="KW-0675">Receptor</keyword>
<evidence type="ECO:0000256" key="4">
    <source>
        <dbReference type="ARBA" id="ARBA00022989"/>
    </source>
</evidence>
<keyword evidence="2" id="KW-1003">Cell membrane</keyword>
<evidence type="ECO:0000256" key="2">
    <source>
        <dbReference type="ARBA" id="ARBA00022475"/>
    </source>
</evidence>
<evidence type="ECO:0000313" key="10">
    <source>
        <dbReference type="Proteomes" id="UP001159428"/>
    </source>
</evidence>
<feature type="transmembrane region" description="Helical" evidence="7">
    <location>
        <begin position="621"/>
        <end position="646"/>
    </location>
</feature>
<reference evidence="9 10" key="1">
    <citation type="submission" date="2022-05" db="EMBL/GenBank/DDBJ databases">
        <authorList>
            <consortium name="Genoscope - CEA"/>
            <person name="William W."/>
        </authorList>
    </citation>
    <scope>NUCLEOTIDE SEQUENCE [LARGE SCALE GENOMIC DNA]</scope>
</reference>
<feature type="transmembrane region" description="Helical" evidence="7">
    <location>
        <begin position="698"/>
        <end position="723"/>
    </location>
</feature>
<feature type="transmembrane region" description="Helical" evidence="7">
    <location>
        <begin position="63"/>
        <end position="83"/>
    </location>
</feature>
<evidence type="ECO:0000256" key="6">
    <source>
        <dbReference type="RuleBase" id="RU000688"/>
    </source>
</evidence>
<feature type="transmembrane region" description="Helical" evidence="7">
    <location>
        <begin position="174"/>
        <end position="195"/>
    </location>
</feature>
<proteinExistence type="inferred from homology"/>
<dbReference type="SUPFAM" id="SSF81321">
    <property type="entry name" value="Family A G protein-coupled receptor-like"/>
    <property type="match status" value="4"/>
</dbReference>
<feature type="domain" description="G-protein coupled receptors family 1 profile" evidence="8">
    <location>
        <begin position="776"/>
        <end position="833"/>
    </location>
</feature>
<feature type="domain" description="G-protein coupled receptors family 1 profile" evidence="8">
    <location>
        <begin position="638"/>
        <end position="747"/>
    </location>
</feature>
<feature type="transmembrane region" description="Helical" evidence="7">
    <location>
        <begin position="508"/>
        <end position="531"/>
    </location>
</feature>
<evidence type="ECO:0000256" key="3">
    <source>
        <dbReference type="ARBA" id="ARBA00022692"/>
    </source>
</evidence>
<dbReference type="Gene3D" id="1.20.1070.10">
    <property type="entry name" value="Rhodopsin 7-helix transmembrane proteins"/>
    <property type="match status" value="5"/>
</dbReference>
<feature type="transmembrane region" description="Helical" evidence="7">
    <location>
        <begin position="782"/>
        <end position="805"/>
    </location>
</feature>
<accession>A0AAU9WD12</accession>
<dbReference type="PRINTS" id="PR00237">
    <property type="entry name" value="GPCRRHODOPSN"/>
</dbReference>
<feature type="transmembrane region" description="Helical" evidence="7">
    <location>
        <begin position="1000"/>
        <end position="1021"/>
    </location>
</feature>
<keyword evidence="3 6" id="KW-0812">Transmembrane</keyword>
<keyword evidence="10" id="KW-1185">Reference proteome</keyword>
<feature type="transmembrane region" description="Helical" evidence="7">
    <location>
        <begin position="658"/>
        <end position="678"/>
    </location>
</feature>
<feature type="domain" description="G-protein coupled receptors family 1 profile" evidence="8">
    <location>
        <begin position="898"/>
        <end position="1136"/>
    </location>
</feature>
<feature type="transmembrane region" description="Helical" evidence="7">
    <location>
        <begin position="958"/>
        <end position="979"/>
    </location>
</feature>
<feature type="domain" description="G-protein coupled receptors family 1 profile" evidence="8">
    <location>
        <begin position="319"/>
        <end position="559"/>
    </location>
</feature>
<evidence type="ECO:0000313" key="9">
    <source>
        <dbReference type="EMBL" id="CAH3105749.1"/>
    </source>
</evidence>
<dbReference type="AlphaFoldDB" id="A0AAU9WD12"/>
<feature type="transmembrane region" description="Helical" evidence="7">
    <location>
        <begin position="1081"/>
        <end position="1105"/>
    </location>
</feature>
<feature type="domain" description="G-protein coupled receptors family 1 profile" evidence="8">
    <location>
        <begin position="43"/>
        <end position="283"/>
    </location>
</feature>
<feature type="transmembrane region" description="Helical" evidence="7">
    <location>
        <begin position="587"/>
        <end position="609"/>
    </location>
</feature>
<dbReference type="EMBL" id="CALNXJ010000010">
    <property type="protein sequence ID" value="CAH3105749.1"/>
    <property type="molecule type" value="Genomic_DNA"/>
</dbReference>
<sequence length="1163" mass="133506">MNEKFCEEFMQYFPSPIEISDFRWTNFANCVLNIFLTYTAIILNIMTIYAIRKTSTLSKTLRTLLLSLAVSDVGVGLFVQPFYSSLQVNWVQQSNPNCNTFTAFMIINITFSVASFMGVVAVSVDRFLAVHLHLRYQEFVTHKRVVAAILSNWLLGLFVSLMILWAPFSAQNLILSAAGVICFLLTAMINIKIYLVTRRHKIHMRSLQIQPRERIDEMGDFARQLKSAVSVFYIYIVFLLCYVPFYVCVAYIKIHGSSTTLKKCYLLSVTLVFLNSSLNPFCEEFMQYFPSAIEISDFRWTNFANCVLNIFLTYTAIMLNIMTIYAIRKTSTLSKTLRTLLLSLAVSDVGVGLFVQPFYSSLQVNWVQQSNPNCNTFTAFMIINITFSVASFMGVVAVSVDRFLAVHLHLRYQEFVTLKRVVAAILSNWLLGLFVSLMILWAPFSAQNLILSAAGVICFLLTAMIYINIYLVTRRHKVHMRSLQIQPKERIDEMGDFARQLKSAVSVFYVYIVFLLCYVPFYVCVACIKIYGSSTTLKKCYLLSVTLVFLNSSLNPVIYCWKMKHIRQALMDSLKSISLPKFDQPDFPFRCSVACVLIMFCETLVQYFPFTSEYEELRRSYIANCVFNNFLTYLAVMLNIVTFYAIRKTQSLPKTTKTLLLSLAVSDVGVGLFVQPFYTSLLVSWLQRNSPSCLTYRMFSNVGLFFSQASFAGVVAVSVDRFLAVNLHLRYKELVTHKRVLAVLYSVVRYHKNRIQFLQARGEQPREITNLSSVIKSALVSFYVYVAFLFCYAPYWCSVTAIRFYGPTVTLKSLHLFSVTLVFVNSSLNPVIYCWKMRHIRCAVVNILRSMSRNNGVEIKFSTEQQFFPSISDAEELYTSYLANCVFNHFLSFTAIVLNIVTIYVIRKTSSLPKTLKILLTSLAVSDAGVGLLVQPFYTSLLVRLLRQINLTCVEHKIYFLSANVFCALSLLNVLAVSVDRFLAVHFHLRYQELVTHRRIILVVISIWVFSLVRSFATLWLSNYVNFFISILLNAGGVILTSTIYWRLYLTVRRHKNQIHGMQQTEQTEEMFRISNILKTAVSVFYVCLVFLLCYLPIGICQSAVTLYGLNPTLIKFYHYSMTLVFLNSSLNPVIYCWKMRDIRHTVLNILRRASLSKNRTSR</sequence>
<keyword evidence="5 7" id="KW-0472">Membrane</keyword>
<keyword evidence="4 7" id="KW-1133">Transmembrane helix</keyword>
<dbReference type="InterPro" id="IPR017452">
    <property type="entry name" value="GPCR_Rhodpsn_7TM"/>
</dbReference>
<feature type="transmembrane region" description="Helical" evidence="7">
    <location>
        <begin position="307"/>
        <end position="327"/>
    </location>
</feature>
<feature type="transmembrane region" description="Helical" evidence="7">
    <location>
        <begin position="450"/>
        <end position="472"/>
    </location>
</feature>
<feature type="transmembrane region" description="Helical" evidence="7">
    <location>
        <begin position="1117"/>
        <end position="1138"/>
    </location>
</feature>
<evidence type="ECO:0000256" key="5">
    <source>
        <dbReference type="ARBA" id="ARBA00023136"/>
    </source>
</evidence>
<dbReference type="PROSITE" id="PS00237">
    <property type="entry name" value="G_PROTEIN_RECEP_F1_1"/>
    <property type="match status" value="3"/>
</dbReference>
<feature type="transmembrane region" description="Helical" evidence="7">
    <location>
        <begin position="379"/>
        <end position="400"/>
    </location>
</feature>
<dbReference type="GO" id="GO:0004930">
    <property type="term" value="F:G protein-coupled receptor activity"/>
    <property type="evidence" value="ECO:0007669"/>
    <property type="project" value="UniProtKB-KW"/>
</dbReference>